<dbReference type="Gene3D" id="3.40.50.10140">
    <property type="entry name" value="Toll/interleukin-1 receptor homology (TIR) domain"/>
    <property type="match status" value="1"/>
</dbReference>
<feature type="domain" description="TIR" evidence="1">
    <location>
        <begin position="235"/>
        <end position="317"/>
    </location>
</feature>
<dbReference type="Pfam" id="PF13676">
    <property type="entry name" value="TIR_2"/>
    <property type="match status" value="1"/>
</dbReference>
<evidence type="ECO:0000313" key="2">
    <source>
        <dbReference type="EMBL" id="MFD1631106.1"/>
    </source>
</evidence>
<accession>A0ABW4IEC9</accession>
<dbReference type="SUPFAM" id="SSF52200">
    <property type="entry name" value="Toll/Interleukin receptor TIR domain"/>
    <property type="match status" value="1"/>
</dbReference>
<dbReference type="RefSeq" id="WP_379663474.1">
    <property type="nucleotide sequence ID" value="NZ_JBHUDG010000040.1"/>
</dbReference>
<comment type="caution">
    <text evidence="2">The sequence shown here is derived from an EMBL/GenBank/DDBJ whole genome shotgun (WGS) entry which is preliminary data.</text>
</comment>
<protein>
    <submittedName>
        <fullName evidence="2">TIR domain-containing protein</fullName>
    </submittedName>
</protein>
<dbReference type="Proteomes" id="UP001597118">
    <property type="component" value="Unassembled WGS sequence"/>
</dbReference>
<reference evidence="3" key="1">
    <citation type="journal article" date="2019" name="Int. J. Syst. Evol. Microbiol.">
        <title>The Global Catalogue of Microorganisms (GCM) 10K type strain sequencing project: providing services to taxonomists for standard genome sequencing and annotation.</title>
        <authorList>
            <consortium name="The Broad Institute Genomics Platform"/>
            <consortium name="The Broad Institute Genome Sequencing Center for Infectious Disease"/>
            <person name="Wu L."/>
            <person name="Ma J."/>
        </authorList>
    </citation>
    <scope>NUCLEOTIDE SEQUENCE [LARGE SCALE GENOMIC DNA]</scope>
    <source>
        <strain evidence="3">CCUG 53762</strain>
    </source>
</reference>
<dbReference type="InterPro" id="IPR035897">
    <property type="entry name" value="Toll_tir_struct_dom_sf"/>
</dbReference>
<dbReference type="InterPro" id="IPR000157">
    <property type="entry name" value="TIR_dom"/>
</dbReference>
<organism evidence="2 3">
    <name type="scientific">Pseudopedobacter beijingensis</name>
    <dbReference type="NCBI Taxonomy" id="1207056"/>
    <lineage>
        <taxon>Bacteria</taxon>
        <taxon>Pseudomonadati</taxon>
        <taxon>Bacteroidota</taxon>
        <taxon>Sphingobacteriia</taxon>
        <taxon>Sphingobacteriales</taxon>
        <taxon>Sphingobacteriaceae</taxon>
        <taxon>Pseudopedobacter</taxon>
    </lineage>
</organism>
<sequence length="363" mass="43574">MGKLMPMGFNDDTFLKCFKELYEYLWIEIESEYAFWKKKNEKLIIVGKKSRYNFPKPEKFILLKSVHVRAKYRFNHSNGVILSNAEQITLYDQLLDENKIKLEAKRKKLFEKLELVQEIEPKYIQEYINSYFKIRHTGQNSIDRKIEIIREVSKYKSDKTIDFFQKINAGERNISLRREAFTVLQQLNEKVILRRNPKGKKKESQTMKYLIEETPDYLIEKIYEDNLEQIKDFDVFLSHSSNDRKNVVLLYKLLNKNHFHVYIDWVNDKYALKRNLLNKNTANVVVQRLNKSKVLIYFHSEESLKSQWTPWEVGYFQGIGKQVFVYNPKNLELPTFLQIYPAIHIRNSTIFVYDGKNETMFKI</sequence>
<name>A0ABW4IEC9_9SPHI</name>
<proteinExistence type="predicted"/>
<gene>
    <name evidence="2" type="ORF">ACFSAH_14615</name>
</gene>
<dbReference type="EMBL" id="JBHUDG010000040">
    <property type="protein sequence ID" value="MFD1631106.1"/>
    <property type="molecule type" value="Genomic_DNA"/>
</dbReference>
<keyword evidence="3" id="KW-1185">Reference proteome</keyword>
<evidence type="ECO:0000313" key="3">
    <source>
        <dbReference type="Proteomes" id="UP001597118"/>
    </source>
</evidence>
<evidence type="ECO:0000259" key="1">
    <source>
        <dbReference type="Pfam" id="PF13676"/>
    </source>
</evidence>